<feature type="compositionally biased region" description="Acidic residues" evidence="1">
    <location>
        <begin position="44"/>
        <end position="67"/>
    </location>
</feature>
<accession>A0A5B7JPK7</accession>
<keyword evidence="3" id="KW-1185">Reference proteome</keyword>
<comment type="caution">
    <text evidence="2">The sequence shown here is derived from an EMBL/GenBank/DDBJ whole genome shotgun (WGS) entry which is preliminary data.</text>
</comment>
<evidence type="ECO:0000313" key="2">
    <source>
        <dbReference type="EMBL" id="MPC95047.1"/>
    </source>
</evidence>
<feature type="region of interest" description="Disordered" evidence="1">
    <location>
        <begin position="1"/>
        <end position="79"/>
    </location>
</feature>
<dbReference type="AlphaFoldDB" id="A0A5B7JPK7"/>
<proteinExistence type="predicted"/>
<protein>
    <submittedName>
        <fullName evidence="2">Uncharacterized protein</fullName>
    </submittedName>
</protein>
<feature type="compositionally biased region" description="Basic and acidic residues" evidence="1">
    <location>
        <begin position="14"/>
        <end position="32"/>
    </location>
</feature>
<evidence type="ECO:0000256" key="1">
    <source>
        <dbReference type="SAM" id="MobiDB-lite"/>
    </source>
</evidence>
<gene>
    <name evidence="2" type="ORF">E2C01_090241</name>
</gene>
<organism evidence="2 3">
    <name type="scientific">Portunus trituberculatus</name>
    <name type="common">Swimming crab</name>
    <name type="synonym">Neptunus trituberculatus</name>
    <dbReference type="NCBI Taxonomy" id="210409"/>
    <lineage>
        <taxon>Eukaryota</taxon>
        <taxon>Metazoa</taxon>
        <taxon>Ecdysozoa</taxon>
        <taxon>Arthropoda</taxon>
        <taxon>Crustacea</taxon>
        <taxon>Multicrustacea</taxon>
        <taxon>Malacostraca</taxon>
        <taxon>Eumalacostraca</taxon>
        <taxon>Eucarida</taxon>
        <taxon>Decapoda</taxon>
        <taxon>Pleocyemata</taxon>
        <taxon>Brachyura</taxon>
        <taxon>Eubrachyura</taxon>
        <taxon>Portunoidea</taxon>
        <taxon>Portunidae</taxon>
        <taxon>Portuninae</taxon>
        <taxon>Portunus</taxon>
    </lineage>
</organism>
<evidence type="ECO:0000313" key="3">
    <source>
        <dbReference type="Proteomes" id="UP000324222"/>
    </source>
</evidence>
<dbReference type="Proteomes" id="UP000324222">
    <property type="component" value="Unassembled WGS sequence"/>
</dbReference>
<reference evidence="2 3" key="1">
    <citation type="submission" date="2019-05" db="EMBL/GenBank/DDBJ databases">
        <title>Another draft genome of Portunus trituberculatus and its Hox gene families provides insights of decapod evolution.</title>
        <authorList>
            <person name="Jeong J.-H."/>
            <person name="Song I."/>
            <person name="Kim S."/>
            <person name="Choi T."/>
            <person name="Kim D."/>
            <person name="Ryu S."/>
            <person name="Kim W."/>
        </authorList>
    </citation>
    <scope>NUCLEOTIDE SEQUENCE [LARGE SCALE GENOMIC DNA]</scope>
    <source>
        <tissue evidence="2">Muscle</tissue>
    </source>
</reference>
<sequence>MKRGEELGVGMRGIAEKRGWNRVERKREDGRETPAGFRTRGRSEEEEEEEEDEEEEKEDQEREEEEVSITADKAKWNFS</sequence>
<name>A0A5B7JPK7_PORTR</name>
<dbReference type="EMBL" id="VSRR010100844">
    <property type="protein sequence ID" value="MPC95047.1"/>
    <property type="molecule type" value="Genomic_DNA"/>
</dbReference>